<gene>
    <name evidence="1" type="ORF">NNC68_08000</name>
</gene>
<sequence length="301" mass="35114">MKRKKQIEYFLKNRRYRTRIDFDLVSSYCRTKFGLKLHEPSYFENDSGMTSAIFQKWLEDGFGGGDVVKHGDILYLVQSSSPGDTKMCFKIENGIPSRCSDVLPDDSLVHANEEDAKRIFNALDNMGLEFENPYFCITDQYKPTSGDLVSFVNKKTGNEGVGVVRMRYTDGKITMFCYVLKGMDPKYSMEEYLGYVNDFRFTPFSPADYSRKYLETALNKVGKTWNHSLKRIEPLNMEREKGENYWFISDKRTVMQAEEKKTVVSHKRYLSGNYFRTKEEAMEVLAEQNEVVRRILARPEK</sequence>
<dbReference type="AlphaFoldDB" id="A0AAW5I8A7"/>
<name>A0AAW5I8A7_9BACT</name>
<protein>
    <submittedName>
        <fullName evidence="1">Uncharacterized protein</fullName>
    </submittedName>
</protein>
<dbReference type="EMBL" id="JANDWU010000012">
    <property type="protein sequence ID" value="MCP9549414.1"/>
    <property type="molecule type" value="Genomic_DNA"/>
</dbReference>
<reference evidence="1" key="1">
    <citation type="submission" date="2022-07" db="EMBL/GenBank/DDBJ databases">
        <title>Prevotella copri.</title>
        <authorList>
            <person name="Yang C."/>
        </authorList>
    </citation>
    <scope>NUCLEOTIDE SEQUENCE</scope>
    <source>
        <strain evidence="1">HF1805</strain>
    </source>
</reference>
<proteinExistence type="predicted"/>
<evidence type="ECO:0000313" key="1">
    <source>
        <dbReference type="EMBL" id="MCP9549414.1"/>
    </source>
</evidence>
<comment type="caution">
    <text evidence="1">The sequence shown here is derived from an EMBL/GenBank/DDBJ whole genome shotgun (WGS) entry which is preliminary data.</text>
</comment>
<dbReference type="Proteomes" id="UP001205506">
    <property type="component" value="Unassembled WGS sequence"/>
</dbReference>
<accession>A0AAW5I8A7</accession>
<dbReference type="RefSeq" id="WP_254970034.1">
    <property type="nucleotide sequence ID" value="NZ_JANDWU010000012.1"/>
</dbReference>
<organism evidence="1 2">
    <name type="scientific">Segatella copri</name>
    <dbReference type="NCBI Taxonomy" id="165179"/>
    <lineage>
        <taxon>Bacteria</taxon>
        <taxon>Pseudomonadati</taxon>
        <taxon>Bacteroidota</taxon>
        <taxon>Bacteroidia</taxon>
        <taxon>Bacteroidales</taxon>
        <taxon>Prevotellaceae</taxon>
        <taxon>Segatella</taxon>
    </lineage>
</organism>
<evidence type="ECO:0000313" key="2">
    <source>
        <dbReference type="Proteomes" id="UP001205506"/>
    </source>
</evidence>